<evidence type="ECO:0000256" key="6">
    <source>
        <dbReference type="ARBA" id="ARBA00023002"/>
    </source>
</evidence>
<dbReference type="GO" id="GO:0046654">
    <property type="term" value="P:tetrahydrofolate biosynthetic process"/>
    <property type="evidence" value="ECO:0007669"/>
    <property type="project" value="UniProtKB-UniPathway"/>
</dbReference>
<reference evidence="10 11" key="1">
    <citation type="submission" date="2020-02" db="EMBL/GenBank/DDBJ databases">
        <title>Out from the shadows clarifying the taxonomy of the family Cryomorphaceae and related taxa by utilizing the GTDB taxonomic framework.</title>
        <authorList>
            <person name="Bowman J.P."/>
        </authorList>
    </citation>
    <scope>NUCLEOTIDE SEQUENCE [LARGE SCALE GENOMIC DNA]</scope>
    <source>
        <strain evidence="10 11">QSSC 1-22</strain>
    </source>
</reference>
<dbReference type="PIRSF" id="PIRSF000194">
    <property type="entry name" value="DHFR"/>
    <property type="match status" value="1"/>
</dbReference>
<dbReference type="GO" id="GO:0006730">
    <property type="term" value="P:one-carbon metabolic process"/>
    <property type="evidence" value="ECO:0007669"/>
    <property type="project" value="UniProtKB-KW"/>
</dbReference>
<dbReference type="Proteomes" id="UP000486602">
    <property type="component" value="Unassembled WGS sequence"/>
</dbReference>
<evidence type="ECO:0000256" key="5">
    <source>
        <dbReference type="ARBA" id="ARBA00022857"/>
    </source>
</evidence>
<proteinExistence type="inferred from homology"/>
<keyword evidence="11" id="KW-1185">Reference proteome</keyword>
<dbReference type="PANTHER" id="PTHR48069">
    <property type="entry name" value="DIHYDROFOLATE REDUCTASE"/>
    <property type="match status" value="1"/>
</dbReference>
<dbReference type="GO" id="GO:0046655">
    <property type="term" value="P:folic acid metabolic process"/>
    <property type="evidence" value="ECO:0007669"/>
    <property type="project" value="TreeGrafter"/>
</dbReference>
<dbReference type="CDD" id="cd00209">
    <property type="entry name" value="DHFR"/>
    <property type="match status" value="1"/>
</dbReference>
<comment type="pathway">
    <text evidence="1 8">Cofactor biosynthesis; tetrahydrofolate biosynthesis; 5,6,7,8-tetrahydrofolate from 7,8-dihydrofolate: step 1/1.</text>
</comment>
<evidence type="ECO:0000256" key="2">
    <source>
        <dbReference type="ARBA" id="ARBA00009539"/>
    </source>
</evidence>
<dbReference type="FunFam" id="3.40.430.10:FF:000001">
    <property type="entry name" value="Dihydrofolate reductase"/>
    <property type="match status" value="1"/>
</dbReference>
<protein>
    <recommendedName>
        <fullName evidence="3 8">Dihydrofolate reductase</fullName>
        <ecNumber evidence="3 8">1.5.1.3</ecNumber>
    </recommendedName>
</protein>
<dbReference type="GO" id="GO:0070401">
    <property type="term" value="F:NADP+ binding"/>
    <property type="evidence" value="ECO:0007669"/>
    <property type="project" value="UniProtKB-ARBA"/>
</dbReference>
<sequence length="168" mass="19374">MIVTIVAAVAENQAIGKDNDLIWNLPDDMAFFKEKTRGKPVIMGRKNYESIPEKYRPLPGRENIVITRKKDYTAPGCKVVNSIEQAIEHCRNKEEICVIGGGEIYKLALEKDLIDRMYITEIHTAFDADAFFPEFDKSDWDEEILGEHGIDAKHAYSFTFKIYRRNKK</sequence>
<dbReference type="SUPFAM" id="SSF53597">
    <property type="entry name" value="Dihydrofolate reductase-like"/>
    <property type="match status" value="1"/>
</dbReference>
<dbReference type="PROSITE" id="PS51330">
    <property type="entry name" value="DHFR_2"/>
    <property type="match status" value="1"/>
</dbReference>
<comment type="similarity">
    <text evidence="2 8">Belongs to the dihydrofolate reductase family.</text>
</comment>
<comment type="caution">
    <text evidence="10">The sequence shown here is derived from an EMBL/GenBank/DDBJ whole genome shotgun (WGS) entry which is preliminary data.</text>
</comment>
<evidence type="ECO:0000313" key="10">
    <source>
        <dbReference type="EMBL" id="NEN23998.1"/>
    </source>
</evidence>
<evidence type="ECO:0000256" key="3">
    <source>
        <dbReference type="ARBA" id="ARBA00012856"/>
    </source>
</evidence>
<dbReference type="PANTHER" id="PTHR48069:SF3">
    <property type="entry name" value="DIHYDROFOLATE REDUCTASE"/>
    <property type="match status" value="1"/>
</dbReference>
<dbReference type="AlphaFoldDB" id="A0A7K3WR43"/>
<dbReference type="EC" id="1.5.1.3" evidence="3 8"/>
<evidence type="ECO:0000256" key="4">
    <source>
        <dbReference type="ARBA" id="ARBA00022563"/>
    </source>
</evidence>
<keyword evidence="6 8" id="KW-0560">Oxidoreductase</keyword>
<feature type="domain" description="DHFR" evidence="9">
    <location>
        <begin position="2"/>
        <end position="165"/>
    </location>
</feature>
<gene>
    <name evidence="10" type="ORF">G3O08_10855</name>
</gene>
<keyword evidence="5 8" id="KW-0521">NADP</keyword>
<dbReference type="InterPro" id="IPR001796">
    <property type="entry name" value="DHFR_dom"/>
</dbReference>
<dbReference type="PRINTS" id="PR00070">
    <property type="entry name" value="DHFR"/>
</dbReference>
<name>A0A7K3WR43_9FLAO</name>
<evidence type="ECO:0000256" key="8">
    <source>
        <dbReference type="PIRNR" id="PIRNR000194"/>
    </source>
</evidence>
<organism evidence="10 11">
    <name type="scientific">Cryomorpha ignava</name>
    <dbReference type="NCBI Taxonomy" id="101383"/>
    <lineage>
        <taxon>Bacteria</taxon>
        <taxon>Pseudomonadati</taxon>
        <taxon>Bacteroidota</taxon>
        <taxon>Flavobacteriia</taxon>
        <taxon>Flavobacteriales</taxon>
        <taxon>Cryomorphaceae</taxon>
        <taxon>Cryomorpha</taxon>
    </lineage>
</organism>
<evidence type="ECO:0000259" key="9">
    <source>
        <dbReference type="PROSITE" id="PS51330"/>
    </source>
</evidence>
<dbReference type="InterPro" id="IPR024072">
    <property type="entry name" value="DHFR-like_dom_sf"/>
</dbReference>
<dbReference type="GO" id="GO:0004146">
    <property type="term" value="F:dihydrofolate reductase activity"/>
    <property type="evidence" value="ECO:0007669"/>
    <property type="project" value="UniProtKB-EC"/>
</dbReference>
<dbReference type="Pfam" id="PF00186">
    <property type="entry name" value="DHFR_1"/>
    <property type="match status" value="1"/>
</dbReference>
<comment type="catalytic activity">
    <reaction evidence="8">
        <text>(6S)-5,6,7,8-tetrahydrofolate + NADP(+) = 7,8-dihydrofolate + NADPH + H(+)</text>
        <dbReference type="Rhea" id="RHEA:15009"/>
        <dbReference type="ChEBI" id="CHEBI:15378"/>
        <dbReference type="ChEBI" id="CHEBI:57451"/>
        <dbReference type="ChEBI" id="CHEBI:57453"/>
        <dbReference type="ChEBI" id="CHEBI:57783"/>
        <dbReference type="ChEBI" id="CHEBI:58349"/>
        <dbReference type="EC" id="1.5.1.3"/>
    </reaction>
</comment>
<accession>A0A7K3WR43</accession>
<dbReference type="UniPathway" id="UPA00077">
    <property type="reaction ID" value="UER00158"/>
</dbReference>
<comment type="function">
    <text evidence="7 8">Key enzyme in folate metabolism. Catalyzes an essential reaction for de novo glycine and purine synthesis, and for DNA precursor synthesis.</text>
</comment>
<keyword evidence="4 8" id="KW-0554">One-carbon metabolism</keyword>
<dbReference type="EMBL" id="JAAGVY010000018">
    <property type="protein sequence ID" value="NEN23998.1"/>
    <property type="molecule type" value="Genomic_DNA"/>
</dbReference>
<evidence type="ECO:0000256" key="7">
    <source>
        <dbReference type="ARBA" id="ARBA00025067"/>
    </source>
</evidence>
<evidence type="ECO:0000313" key="11">
    <source>
        <dbReference type="Proteomes" id="UP000486602"/>
    </source>
</evidence>
<dbReference type="Gene3D" id="3.40.430.10">
    <property type="entry name" value="Dihydrofolate Reductase, subunit A"/>
    <property type="match status" value="1"/>
</dbReference>
<dbReference type="GO" id="GO:0046452">
    <property type="term" value="P:dihydrofolate metabolic process"/>
    <property type="evidence" value="ECO:0007669"/>
    <property type="project" value="TreeGrafter"/>
</dbReference>
<evidence type="ECO:0000256" key="1">
    <source>
        <dbReference type="ARBA" id="ARBA00004903"/>
    </source>
</evidence>
<dbReference type="GO" id="GO:0005829">
    <property type="term" value="C:cytosol"/>
    <property type="evidence" value="ECO:0007669"/>
    <property type="project" value="TreeGrafter"/>
</dbReference>
<dbReference type="RefSeq" id="WP_163285392.1">
    <property type="nucleotide sequence ID" value="NZ_JAAGVY010000018.1"/>
</dbReference>
<dbReference type="InterPro" id="IPR012259">
    <property type="entry name" value="DHFR"/>
</dbReference>